<feature type="region of interest" description="Disordered" evidence="3">
    <location>
        <begin position="53"/>
        <end position="78"/>
    </location>
</feature>
<dbReference type="SUPFAM" id="SSF57701">
    <property type="entry name" value="Zn2/Cys6 DNA-binding domain"/>
    <property type="match status" value="1"/>
</dbReference>
<name>A0AAX4HFI3_9ASCO</name>
<dbReference type="EMBL" id="CP138899">
    <property type="protein sequence ID" value="WPK27228.1"/>
    <property type="molecule type" value="Genomic_DNA"/>
</dbReference>
<dbReference type="Proteomes" id="UP001338582">
    <property type="component" value="Chromosome 6"/>
</dbReference>
<feature type="transmembrane region" description="Helical" evidence="4">
    <location>
        <begin position="264"/>
        <end position="281"/>
    </location>
</feature>
<evidence type="ECO:0000256" key="2">
    <source>
        <dbReference type="ARBA" id="ARBA00023242"/>
    </source>
</evidence>
<dbReference type="PROSITE" id="PS50048">
    <property type="entry name" value="ZN2_CY6_FUNGAL_2"/>
    <property type="match status" value="1"/>
</dbReference>
<evidence type="ECO:0000256" key="4">
    <source>
        <dbReference type="SAM" id="Phobius"/>
    </source>
</evidence>
<evidence type="ECO:0000313" key="6">
    <source>
        <dbReference type="EMBL" id="WPK27228.1"/>
    </source>
</evidence>
<dbReference type="RefSeq" id="XP_062879606.1">
    <property type="nucleotide sequence ID" value="XM_063023536.1"/>
</dbReference>
<comment type="subcellular location">
    <subcellularLocation>
        <location evidence="1">Nucleus</location>
    </subcellularLocation>
</comment>
<dbReference type="CDD" id="cd00067">
    <property type="entry name" value="GAL4"/>
    <property type="match status" value="1"/>
</dbReference>
<gene>
    <name evidence="6" type="ORF">PUMCH_004605</name>
</gene>
<accession>A0AAX4HFI3</accession>
<dbReference type="KEGG" id="asau:88175665"/>
<proteinExistence type="predicted"/>
<keyword evidence="7" id="KW-1185">Reference proteome</keyword>
<reference evidence="6 7" key="1">
    <citation type="submission" date="2023-10" db="EMBL/GenBank/DDBJ databases">
        <title>Draft Genome Sequence of Candida saopaulonensis from a very Premature Infant with Sepsis.</title>
        <authorList>
            <person name="Ning Y."/>
            <person name="Dai R."/>
            <person name="Xiao M."/>
            <person name="Xu Y."/>
            <person name="Yan Q."/>
            <person name="Zhang L."/>
        </authorList>
    </citation>
    <scope>NUCLEOTIDE SEQUENCE [LARGE SCALE GENOMIC DNA]</scope>
    <source>
        <strain evidence="6 7">19XY460</strain>
    </source>
</reference>
<dbReference type="GO" id="GO:0005634">
    <property type="term" value="C:nucleus"/>
    <property type="evidence" value="ECO:0007669"/>
    <property type="project" value="UniProtKB-SubCell"/>
</dbReference>
<evidence type="ECO:0000256" key="1">
    <source>
        <dbReference type="ARBA" id="ARBA00004123"/>
    </source>
</evidence>
<dbReference type="PANTHER" id="PTHR37534:SF49">
    <property type="entry name" value="LYSINE BIOSYNTHESIS REGULATORY PROTEIN LYS14"/>
    <property type="match status" value="1"/>
</dbReference>
<dbReference type="GO" id="GO:0000976">
    <property type="term" value="F:transcription cis-regulatory region binding"/>
    <property type="evidence" value="ECO:0007669"/>
    <property type="project" value="TreeGrafter"/>
</dbReference>
<dbReference type="SMART" id="SM00066">
    <property type="entry name" value="GAL4"/>
    <property type="match status" value="1"/>
</dbReference>
<keyword evidence="4" id="KW-0472">Membrane</keyword>
<dbReference type="GO" id="GO:0045944">
    <property type="term" value="P:positive regulation of transcription by RNA polymerase II"/>
    <property type="evidence" value="ECO:0007669"/>
    <property type="project" value="TreeGrafter"/>
</dbReference>
<keyword evidence="2" id="KW-0539">Nucleus</keyword>
<feature type="transmembrane region" description="Helical" evidence="4">
    <location>
        <begin position="315"/>
        <end position="332"/>
    </location>
</feature>
<keyword evidence="4" id="KW-0812">Transmembrane</keyword>
<feature type="domain" description="Zn(2)-C6 fungal-type" evidence="5">
    <location>
        <begin position="20"/>
        <end position="50"/>
    </location>
</feature>
<sequence>MHTKPSTKKTIVKRQYSRAGCTECKRRKIKCDEIQPACSICVKAQKECTYPAPTHKKRRKRSSAEGKETLSTASPSTVSGGELLSVKVVNERQDTMNADMLLFENVFDDASNLVHGLMDFESYLFETGATSPGRQIDVGRDLKPFHSDIILNENPKADSDASSLEFESYLKGTDILHNPELAKSWYHFDSSMREKNELEFEEETSNVQLTRRIVQIHGLTPVEVNYFEGIAVGNFVLYLFPFASNTENNEVMRVLLEYLMVFKYLVYALMSVKASCMFIITGNPVHDQHQRKYTTICMRLLVAAFADLRNNEFSLWHIEGLVLTVLLLTMLYSEMSFVDTTKAPVSWILHLEEARSLLLKYNSIKSQCQPHRPDSPGIVLAKQIFFCYDWSSKMSLPVSKITTKDLDDLLLLVENSEFVTDDPANIRTLTKMGLIIPATNAHVDFHTFTTINSVIFKIMYRYLEIISAMNLSNTKQATSSQVAEIMSLINDGLLQKIVPGLTPEYQIPLDSPAHPYYLNQLDKIYLPDCAYGRDLGGVMEKYYSWCDVALALHARFIFLKILTSPGLLYSPRSHPMIKTLIREVMSLLFFVKPKSDPCYMRHEILEETENFYLPKSLFDYRGIMVQMPLRLIIDLTDDETDFEKLDLFFKGLLRLGCGSSSSAVLRIEEKRAAAKARANNLTDNLPANDLNYETSGYPLY</sequence>
<keyword evidence="4" id="KW-1133">Transmembrane helix</keyword>
<protein>
    <recommendedName>
        <fullName evidence="5">Zn(2)-C6 fungal-type domain-containing protein</fullName>
    </recommendedName>
</protein>
<dbReference type="PROSITE" id="PS00463">
    <property type="entry name" value="ZN2_CY6_FUNGAL_1"/>
    <property type="match status" value="1"/>
</dbReference>
<dbReference type="GO" id="GO:0008270">
    <property type="term" value="F:zinc ion binding"/>
    <property type="evidence" value="ECO:0007669"/>
    <property type="project" value="InterPro"/>
</dbReference>
<dbReference type="GO" id="GO:0000981">
    <property type="term" value="F:DNA-binding transcription factor activity, RNA polymerase II-specific"/>
    <property type="evidence" value="ECO:0007669"/>
    <property type="project" value="InterPro"/>
</dbReference>
<dbReference type="InterPro" id="IPR001138">
    <property type="entry name" value="Zn2Cys6_DnaBD"/>
</dbReference>
<organism evidence="6 7">
    <name type="scientific">Australozyma saopauloensis</name>
    <dbReference type="NCBI Taxonomy" id="291208"/>
    <lineage>
        <taxon>Eukaryota</taxon>
        <taxon>Fungi</taxon>
        <taxon>Dikarya</taxon>
        <taxon>Ascomycota</taxon>
        <taxon>Saccharomycotina</taxon>
        <taxon>Pichiomycetes</taxon>
        <taxon>Metschnikowiaceae</taxon>
        <taxon>Australozyma</taxon>
    </lineage>
</organism>
<evidence type="ECO:0000256" key="3">
    <source>
        <dbReference type="SAM" id="MobiDB-lite"/>
    </source>
</evidence>
<dbReference type="AlphaFoldDB" id="A0AAX4HFI3"/>
<dbReference type="Pfam" id="PF00172">
    <property type="entry name" value="Zn_clus"/>
    <property type="match status" value="1"/>
</dbReference>
<feature type="transmembrane region" description="Helical" evidence="4">
    <location>
        <begin position="226"/>
        <end position="244"/>
    </location>
</feature>
<dbReference type="Gene3D" id="4.10.240.10">
    <property type="entry name" value="Zn(2)-C6 fungal-type DNA-binding domain"/>
    <property type="match status" value="1"/>
</dbReference>
<dbReference type="Pfam" id="PF11951">
    <property type="entry name" value="Fungal_trans_2"/>
    <property type="match status" value="1"/>
</dbReference>
<evidence type="ECO:0000259" key="5">
    <source>
        <dbReference type="PROSITE" id="PS50048"/>
    </source>
</evidence>
<dbReference type="InterPro" id="IPR021858">
    <property type="entry name" value="Fun_TF"/>
</dbReference>
<evidence type="ECO:0000313" key="7">
    <source>
        <dbReference type="Proteomes" id="UP001338582"/>
    </source>
</evidence>
<dbReference type="InterPro" id="IPR036864">
    <property type="entry name" value="Zn2-C6_fun-type_DNA-bd_sf"/>
</dbReference>
<dbReference type="GeneID" id="88175665"/>
<dbReference type="PANTHER" id="PTHR37534">
    <property type="entry name" value="TRANSCRIPTIONAL ACTIVATOR PROTEIN UGA3"/>
    <property type="match status" value="1"/>
</dbReference>
<feature type="compositionally biased region" description="Polar residues" evidence="3">
    <location>
        <begin position="69"/>
        <end position="78"/>
    </location>
</feature>